<accession>A0A9P8APD5</accession>
<reference evidence="2" key="1">
    <citation type="submission" date="2020-11" db="EMBL/GenBank/DDBJ databases">
        <title>Adaptations for nitrogen fixation in a non-lichenized fungal sporocarp promotes dispersal by wood-feeding termites.</title>
        <authorList>
            <consortium name="DOE Joint Genome Institute"/>
            <person name="Koch R.A."/>
            <person name="Yoon G."/>
            <person name="Arayal U."/>
            <person name="Lail K."/>
            <person name="Amirebrahimi M."/>
            <person name="Labutti K."/>
            <person name="Lipzen A."/>
            <person name="Riley R."/>
            <person name="Barry K."/>
            <person name="Henrissat B."/>
            <person name="Grigoriev I.V."/>
            <person name="Herr J.R."/>
            <person name="Aime M.C."/>
        </authorList>
    </citation>
    <scope>NUCLEOTIDE SEQUENCE</scope>
    <source>
        <strain evidence="2">MCA 3950</strain>
    </source>
</reference>
<dbReference type="Proteomes" id="UP000812287">
    <property type="component" value="Unassembled WGS sequence"/>
</dbReference>
<proteinExistence type="predicted"/>
<dbReference type="EMBL" id="MU250546">
    <property type="protein sequence ID" value="KAG7443223.1"/>
    <property type="molecule type" value="Genomic_DNA"/>
</dbReference>
<evidence type="ECO:0000256" key="1">
    <source>
        <dbReference type="SAM" id="MobiDB-lite"/>
    </source>
</evidence>
<dbReference type="RefSeq" id="XP_043036723.1">
    <property type="nucleotide sequence ID" value="XM_043180543.1"/>
</dbReference>
<name>A0A9P8APD5_9AGAR</name>
<feature type="region of interest" description="Disordered" evidence="1">
    <location>
        <begin position="89"/>
        <end position="108"/>
    </location>
</feature>
<evidence type="ECO:0000313" key="2">
    <source>
        <dbReference type="EMBL" id="KAG7443223.1"/>
    </source>
</evidence>
<dbReference type="AlphaFoldDB" id="A0A9P8APD5"/>
<evidence type="ECO:0000313" key="3">
    <source>
        <dbReference type="Proteomes" id="UP000812287"/>
    </source>
</evidence>
<comment type="caution">
    <text evidence="2">The sequence shown here is derived from an EMBL/GenBank/DDBJ whole genome shotgun (WGS) entry which is preliminary data.</text>
</comment>
<organism evidence="2 3">
    <name type="scientific">Guyanagaster necrorhizus</name>
    <dbReference type="NCBI Taxonomy" id="856835"/>
    <lineage>
        <taxon>Eukaryota</taxon>
        <taxon>Fungi</taxon>
        <taxon>Dikarya</taxon>
        <taxon>Basidiomycota</taxon>
        <taxon>Agaricomycotina</taxon>
        <taxon>Agaricomycetes</taxon>
        <taxon>Agaricomycetidae</taxon>
        <taxon>Agaricales</taxon>
        <taxon>Marasmiineae</taxon>
        <taxon>Physalacriaceae</taxon>
        <taxon>Guyanagaster</taxon>
    </lineage>
</organism>
<keyword evidence="3" id="KW-1185">Reference proteome</keyword>
<protein>
    <submittedName>
        <fullName evidence="2">Uncharacterized protein</fullName>
    </submittedName>
</protein>
<sequence length="108" mass="12311">MRPYTHLPLILSLYTETFGQPIPNEDGPQMQMPGFLRHFVSMSICYVRRLRDYSDRSQLAVIGAQFFFRPIIRVNVSSTPVYGKFVSCSSPSRSRPSVHTFVVSPPSK</sequence>
<dbReference type="GeneID" id="66102839"/>
<gene>
    <name evidence="2" type="ORF">BT62DRAFT_336481</name>
</gene>